<dbReference type="PANTHER" id="PTHR47668">
    <property type="entry name" value="DIENELACTONE HYDROLASE FAMILY PROTEIN (AFU_ORTHOLOGUE AFUA_6G01940)"/>
    <property type="match status" value="1"/>
</dbReference>
<evidence type="ECO:0000313" key="3">
    <source>
        <dbReference type="Proteomes" id="UP001610446"/>
    </source>
</evidence>
<feature type="domain" description="Dienelactone hydrolase" evidence="1">
    <location>
        <begin position="30"/>
        <end position="246"/>
    </location>
</feature>
<comment type="caution">
    <text evidence="2">The sequence shown here is derived from an EMBL/GenBank/DDBJ whole genome shotgun (WGS) entry which is preliminary data.</text>
</comment>
<evidence type="ECO:0000313" key="2">
    <source>
        <dbReference type="EMBL" id="KAL2842910.1"/>
    </source>
</evidence>
<organism evidence="2 3">
    <name type="scientific">Aspergillus pseudoustus</name>
    <dbReference type="NCBI Taxonomy" id="1810923"/>
    <lineage>
        <taxon>Eukaryota</taxon>
        <taxon>Fungi</taxon>
        <taxon>Dikarya</taxon>
        <taxon>Ascomycota</taxon>
        <taxon>Pezizomycotina</taxon>
        <taxon>Eurotiomycetes</taxon>
        <taxon>Eurotiomycetidae</taxon>
        <taxon>Eurotiales</taxon>
        <taxon>Aspergillaceae</taxon>
        <taxon>Aspergillus</taxon>
        <taxon>Aspergillus subgen. Nidulantes</taxon>
    </lineage>
</organism>
<accession>A0ABR4JS95</accession>
<dbReference type="Gene3D" id="3.40.50.1820">
    <property type="entry name" value="alpha/beta hydrolase"/>
    <property type="match status" value="1"/>
</dbReference>
<protein>
    <recommendedName>
        <fullName evidence="1">Dienelactone hydrolase domain-containing protein</fullName>
    </recommendedName>
</protein>
<dbReference type="Proteomes" id="UP001610446">
    <property type="component" value="Unassembled WGS sequence"/>
</dbReference>
<dbReference type="EMBL" id="JBFXLU010000095">
    <property type="protein sequence ID" value="KAL2842910.1"/>
    <property type="molecule type" value="Genomic_DNA"/>
</dbReference>
<proteinExistence type="predicted"/>
<dbReference type="Pfam" id="PF01738">
    <property type="entry name" value="DLH"/>
    <property type="match status" value="1"/>
</dbReference>
<dbReference type="InterPro" id="IPR002925">
    <property type="entry name" value="Dienelactn_hydro"/>
</dbReference>
<keyword evidence="3" id="KW-1185">Reference proteome</keyword>
<name>A0ABR4JS95_9EURO</name>
<gene>
    <name evidence="2" type="ORF">BJY01DRAFT_199510</name>
</gene>
<dbReference type="SUPFAM" id="SSF53474">
    <property type="entry name" value="alpha/beta-Hydrolases"/>
    <property type="match status" value="1"/>
</dbReference>
<dbReference type="PANTHER" id="PTHR47668:SF1">
    <property type="entry name" value="DIENELACTONE HYDROLASE DOMAIN-CONTAINING PROTEIN-RELATED"/>
    <property type="match status" value="1"/>
</dbReference>
<evidence type="ECO:0000259" key="1">
    <source>
        <dbReference type="Pfam" id="PF01738"/>
    </source>
</evidence>
<sequence>MTCEACRTIPPVVSTGYTAKGQYEDIAGLNTYITGPQDSRIGLVCVYDVFGLAIQTLQGADRLASQLGAVVLVPDFFHGDAIKVEWLPPDTDEKKELMTRFLTEKAGLPENSEALKGVMATAKSRFSSVEKWAAYGLCWGGKLVVLNSGSHTPFTATGQVHPGRLETADAEKLIVPHIVLASKDEPADVVAEYSKIISTNKLGGSVETYESMWHGWMGARANLDEALGYAEYTRGYNRLAEFFGAHLK</sequence>
<dbReference type="InterPro" id="IPR029058">
    <property type="entry name" value="AB_hydrolase_fold"/>
</dbReference>
<reference evidence="2 3" key="1">
    <citation type="submission" date="2024-07" db="EMBL/GenBank/DDBJ databases">
        <title>Section-level genome sequencing and comparative genomics of Aspergillus sections Usti and Cavernicolus.</title>
        <authorList>
            <consortium name="Lawrence Berkeley National Laboratory"/>
            <person name="Nybo J.L."/>
            <person name="Vesth T.C."/>
            <person name="Theobald S."/>
            <person name="Frisvad J.C."/>
            <person name="Larsen T.O."/>
            <person name="Kjaerboelling I."/>
            <person name="Rothschild-Mancinelli K."/>
            <person name="Lyhne E.K."/>
            <person name="Kogle M.E."/>
            <person name="Barry K."/>
            <person name="Clum A."/>
            <person name="Na H."/>
            <person name="Ledsgaard L."/>
            <person name="Lin J."/>
            <person name="Lipzen A."/>
            <person name="Kuo A."/>
            <person name="Riley R."/>
            <person name="Mondo S."/>
            <person name="Labutti K."/>
            <person name="Haridas S."/>
            <person name="Pangalinan J."/>
            <person name="Salamov A.A."/>
            <person name="Simmons B.A."/>
            <person name="Magnuson J.K."/>
            <person name="Chen J."/>
            <person name="Drula E."/>
            <person name="Henrissat B."/>
            <person name="Wiebenga A."/>
            <person name="Lubbers R.J."/>
            <person name="Gomes A.C."/>
            <person name="Makela M.R."/>
            <person name="Stajich J."/>
            <person name="Grigoriev I.V."/>
            <person name="Mortensen U.H."/>
            <person name="De Vries R.P."/>
            <person name="Baker S.E."/>
            <person name="Andersen M.R."/>
        </authorList>
    </citation>
    <scope>NUCLEOTIDE SEQUENCE [LARGE SCALE GENOMIC DNA]</scope>
    <source>
        <strain evidence="2 3">CBS 123904</strain>
    </source>
</reference>